<dbReference type="GeneID" id="57432484"/>
<dbReference type="RefSeq" id="WP_004840019.1">
    <property type="nucleotide sequence ID" value="NZ_AAYG02000001.1"/>
</dbReference>
<accession>A7AXM0</accession>
<organism evidence="1 2">
    <name type="scientific">Mediterraneibacter gnavus (strain ATCC 29149 / DSM 114966 / JCM 6515 / VPI C7-9)</name>
    <name type="common">Ruminococcus gnavus</name>
    <dbReference type="NCBI Taxonomy" id="411470"/>
    <lineage>
        <taxon>Bacteria</taxon>
        <taxon>Bacillati</taxon>
        <taxon>Bacillota</taxon>
        <taxon>Clostridia</taxon>
        <taxon>Lachnospirales</taxon>
        <taxon>Lachnospiraceae</taxon>
        <taxon>Mediterraneibacter</taxon>
    </lineage>
</organism>
<reference evidence="1 2" key="1">
    <citation type="submission" date="2007-04" db="EMBL/GenBank/DDBJ databases">
        <authorList>
            <person name="Fulton L."/>
            <person name="Clifton S."/>
            <person name="Fulton B."/>
            <person name="Xu J."/>
            <person name="Minx P."/>
            <person name="Pepin K.H."/>
            <person name="Johnson M."/>
            <person name="Thiruvilangam P."/>
            <person name="Bhonagiri V."/>
            <person name="Nash W.E."/>
            <person name="Mardis E.R."/>
            <person name="Wilson R.K."/>
        </authorList>
    </citation>
    <scope>NUCLEOTIDE SEQUENCE [LARGE SCALE GENOMIC DNA]</scope>
    <source>
        <strain evidence="1 2">ATCC 29149</strain>
    </source>
</reference>
<protein>
    <submittedName>
        <fullName evidence="1">Uncharacterized protein</fullName>
    </submittedName>
</protein>
<dbReference type="PaxDb" id="411470-RUMGNA_00032"/>
<comment type="caution">
    <text evidence="1">The sequence shown here is derived from an EMBL/GenBank/DDBJ whole genome shotgun (WGS) entry which is preliminary data.</text>
</comment>
<evidence type="ECO:0000313" key="1">
    <source>
        <dbReference type="EMBL" id="EDN79521.1"/>
    </source>
</evidence>
<dbReference type="AlphaFoldDB" id="A7AXM0"/>
<evidence type="ECO:0000313" key="2">
    <source>
        <dbReference type="Proteomes" id="UP000004410"/>
    </source>
</evidence>
<gene>
    <name evidence="1" type="ORF">RUMGNA_00032</name>
</gene>
<dbReference type="EMBL" id="AAYG02000001">
    <property type="protein sequence ID" value="EDN79521.1"/>
    <property type="molecule type" value="Genomic_DNA"/>
</dbReference>
<reference evidence="1 2" key="2">
    <citation type="submission" date="2007-06" db="EMBL/GenBank/DDBJ databases">
        <title>Draft genome sequence of Ruminococcus gnavus (ATCC 29149).</title>
        <authorList>
            <person name="Sudarsanam P."/>
            <person name="Ley R."/>
            <person name="Guruge J."/>
            <person name="Turnbaugh P.J."/>
            <person name="Mahowald M."/>
            <person name="Liep D."/>
            <person name="Gordon J."/>
        </authorList>
    </citation>
    <scope>NUCLEOTIDE SEQUENCE [LARGE SCALE GENOMIC DNA]</scope>
    <source>
        <strain evidence="1 2">ATCC 29149</strain>
    </source>
</reference>
<name>A7AXM0_MEDG7</name>
<sequence>MLQYREFLSLTDEEIKFILTEMFNPTKIVNIERDKEWNKITVEMTTGGWDDGEGGEFEIEDIITLKMPTVYDCGLEVDFSLTSEDKLKWEQFLLAKGCDYRLKDNPYMEEC</sequence>
<proteinExistence type="predicted"/>
<dbReference type="Proteomes" id="UP000004410">
    <property type="component" value="Unassembled WGS sequence"/>
</dbReference>